<gene>
    <name evidence="1" type="ORF">PMAYCL1PPCAC_22170</name>
</gene>
<evidence type="ECO:0000313" key="1">
    <source>
        <dbReference type="EMBL" id="GMR51975.1"/>
    </source>
</evidence>
<evidence type="ECO:0000313" key="2">
    <source>
        <dbReference type="Proteomes" id="UP001328107"/>
    </source>
</evidence>
<comment type="caution">
    <text evidence="1">The sequence shown here is derived from an EMBL/GenBank/DDBJ whole genome shotgun (WGS) entry which is preliminary data.</text>
</comment>
<reference evidence="2" key="1">
    <citation type="submission" date="2022-10" db="EMBL/GenBank/DDBJ databases">
        <title>Genome assembly of Pristionchus species.</title>
        <authorList>
            <person name="Yoshida K."/>
            <person name="Sommer R.J."/>
        </authorList>
    </citation>
    <scope>NUCLEOTIDE SEQUENCE [LARGE SCALE GENOMIC DNA]</scope>
    <source>
        <strain evidence="2">RS5460</strain>
    </source>
</reference>
<keyword evidence="2" id="KW-1185">Reference proteome</keyword>
<sequence>MVVETGYPPRPLTNDEKNQMVEYERDVEQWQIDLYHNILGQGPNPTFPTMPCFCHCCGGGNSATGIIGLATTITASVLFALRL</sequence>
<proteinExistence type="predicted"/>
<name>A0AAN5I5D8_9BILA</name>
<dbReference type="AlphaFoldDB" id="A0AAN5I5D8"/>
<accession>A0AAN5I5D8</accession>
<organism evidence="1 2">
    <name type="scientific">Pristionchus mayeri</name>
    <dbReference type="NCBI Taxonomy" id="1317129"/>
    <lineage>
        <taxon>Eukaryota</taxon>
        <taxon>Metazoa</taxon>
        <taxon>Ecdysozoa</taxon>
        <taxon>Nematoda</taxon>
        <taxon>Chromadorea</taxon>
        <taxon>Rhabditida</taxon>
        <taxon>Rhabditina</taxon>
        <taxon>Diplogasteromorpha</taxon>
        <taxon>Diplogasteroidea</taxon>
        <taxon>Neodiplogasteridae</taxon>
        <taxon>Pristionchus</taxon>
    </lineage>
</organism>
<dbReference type="EMBL" id="BTRK01000005">
    <property type="protein sequence ID" value="GMR51975.1"/>
    <property type="molecule type" value="Genomic_DNA"/>
</dbReference>
<dbReference type="Proteomes" id="UP001328107">
    <property type="component" value="Unassembled WGS sequence"/>
</dbReference>
<protein>
    <submittedName>
        <fullName evidence="1">Uncharacterized protein</fullName>
    </submittedName>
</protein>